<dbReference type="EMBL" id="BGPR01000046">
    <property type="protein sequence ID" value="GBL86111.1"/>
    <property type="molecule type" value="Genomic_DNA"/>
</dbReference>
<dbReference type="InterPro" id="IPR041577">
    <property type="entry name" value="RT_RNaseH_2"/>
</dbReference>
<dbReference type="CDD" id="cd01647">
    <property type="entry name" value="RT_LTR"/>
    <property type="match status" value="1"/>
</dbReference>
<dbReference type="PROSITE" id="PS50878">
    <property type="entry name" value="RT_POL"/>
    <property type="match status" value="1"/>
</dbReference>
<proteinExistence type="predicted"/>
<feature type="domain" description="Reverse transcriptase" evidence="2">
    <location>
        <begin position="1"/>
        <end position="154"/>
    </location>
</feature>
<dbReference type="Gene3D" id="3.30.70.270">
    <property type="match status" value="2"/>
</dbReference>
<dbReference type="PANTHER" id="PTHR33064">
    <property type="entry name" value="POL PROTEIN"/>
    <property type="match status" value="1"/>
</dbReference>
<dbReference type="SUPFAM" id="SSF56672">
    <property type="entry name" value="DNA/RNA polymerases"/>
    <property type="match status" value="1"/>
</dbReference>
<dbReference type="InterPro" id="IPR043128">
    <property type="entry name" value="Rev_trsase/Diguanyl_cyclase"/>
</dbReference>
<dbReference type="EC" id="2.7.7.49" evidence="1"/>
<dbReference type="Pfam" id="PF17919">
    <property type="entry name" value="RT_RNaseH_2"/>
    <property type="match status" value="1"/>
</dbReference>
<gene>
    <name evidence="3" type="primary">pol_2178</name>
    <name evidence="3" type="ORF">AVEN_89144_1</name>
</gene>
<organism evidence="3 4">
    <name type="scientific">Araneus ventricosus</name>
    <name type="common">Orbweaver spider</name>
    <name type="synonym">Epeira ventricosa</name>
    <dbReference type="NCBI Taxonomy" id="182803"/>
    <lineage>
        <taxon>Eukaryota</taxon>
        <taxon>Metazoa</taxon>
        <taxon>Ecdysozoa</taxon>
        <taxon>Arthropoda</taxon>
        <taxon>Chelicerata</taxon>
        <taxon>Arachnida</taxon>
        <taxon>Araneae</taxon>
        <taxon>Araneomorphae</taxon>
        <taxon>Entelegynae</taxon>
        <taxon>Araneoidea</taxon>
        <taxon>Araneidae</taxon>
        <taxon>Araneus</taxon>
    </lineage>
</organism>
<evidence type="ECO:0000313" key="3">
    <source>
        <dbReference type="EMBL" id="GBL86111.1"/>
    </source>
</evidence>
<dbReference type="OrthoDB" id="6418967at2759"/>
<evidence type="ECO:0000313" key="4">
    <source>
        <dbReference type="Proteomes" id="UP000499080"/>
    </source>
</evidence>
<reference evidence="3 4" key="1">
    <citation type="journal article" date="2019" name="Sci. Rep.">
        <title>Orb-weaving spider Araneus ventricosus genome elucidates the spidroin gene catalogue.</title>
        <authorList>
            <person name="Kono N."/>
            <person name="Nakamura H."/>
            <person name="Ohtoshi R."/>
            <person name="Moran D.A.P."/>
            <person name="Shinohara A."/>
            <person name="Yoshida Y."/>
            <person name="Fujiwara M."/>
            <person name="Mori M."/>
            <person name="Tomita M."/>
            <person name="Arakawa K."/>
        </authorList>
    </citation>
    <scope>NUCLEOTIDE SEQUENCE [LARGE SCALE GENOMIC DNA]</scope>
</reference>
<keyword evidence="4" id="KW-1185">Reference proteome</keyword>
<dbReference type="AlphaFoldDB" id="A0A4Y2B1A8"/>
<dbReference type="PANTHER" id="PTHR33064:SF37">
    <property type="entry name" value="RIBONUCLEASE H"/>
    <property type="match status" value="1"/>
</dbReference>
<dbReference type="Pfam" id="PF00078">
    <property type="entry name" value="RVT_1"/>
    <property type="match status" value="1"/>
</dbReference>
<dbReference type="InterPro" id="IPR000477">
    <property type="entry name" value="RT_dom"/>
</dbReference>
<dbReference type="InterPro" id="IPR043502">
    <property type="entry name" value="DNA/RNA_pol_sf"/>
</dbReference>
<dbReference type="Proteomes" id="UP000499080">
    <property type="component" value="Unassembled WGS sequence"/>
</dbReference>
<protein>
    <recommendedName>
        <fullName evidence="1">RNA-directed DNA polymerase</fullName>
        <ecNumber evidence="1">2.7.7.49</ecNumber>
    </recommendedName>
</protein>
<comment type="caution">
    <text evidence="3">The sequence shown here is derived from an EMBL/GenBank/DDBJ whole genome shotgun (WGS) entry which is preliminary data.</text>
</comment>
<dbReference type="GO" id="GO:0003964">
    <property type="term" value="F:RNA-directed DNA polymerase activity"/>
    <property type="evidence" value="ECO:0007669"/>
    <property type="project" value="UniProtKB-EC"/>
</dbReference>
<evidence type="ECO:0000256" key="1">
    <source>
        <dbReference type="ARBA" id="ARBA00012493"/>
    </source>
</evidence>
<sequence>MNVLQLLKIKSKLVKDKFLLPIIEDVLDTLQEAEVYSTSDLRNRFFQVNVDEDCRKFTSFIVPDEQFEFNKVPFRLSMSPGVFQRYVTSIFRNLTHKGILISYMDNLIVPAKDEKEGLQKIKVVFEVVKKYGLEIKFKKCQFLMQKVEFLGHMVENGTIKPSIAKTLAVTKFPEPTTGKQVQSFSGLTGYFRKYIKIAKPLSDLTKKENSFVFGTQKKEMFEKLKKIMSEGPVLSIYKYGRTELHTDASKQGYKAALSQEAEDGKLHPIYYTLKKTSPAEEKYDSYELEVLAIITALRNSMYTFLVNISR</sequence>
<evidence type="ECO:0000259" key="2">
    <source>
        <dbReference type="PROSITE" id="PS50878"/>
    </source>
</evidence>
<dbReference type="FunFam" id="3.30.70.270:FF:000020">
    <property type="entry name" value="Transposon Tf2-6 polyprotein-like Protein"/>
    <property type="match status" value="1"/>
</dbReference>
<dbReference type="Gene3D" id="3.10.10.10">
    <property type="entry name" value="HIV Type 1 Reverse Transcriptase, subunit A, domain 1"/>
    <property type="match status" value="1"/>
</dbReference>
<name>A0A4Y2B1A8_ARAVE</name>
<accession>A0A4Y2B1A8</accession>
<dbReference type="InterPro" id="IPR051320">
    <property type="entry name" value="Viral_Replic_Matur_Polypro"/>
</dbReference>